<dbReference type="Proteomes" id="UP001295444">
    <property type="component" value="Chromosome 07"/>
</dbReference>
<dbReference type="Gene3D" id="3.30.70.1820">
    <property type="entry name" value="L1 transposable element, RRM domain"/>
    <property type="match status" value="1"/>
</dbReference>
<protein>
    <submittedName>
        <fullName evidence="3">Uncharacterized protein</fullName>
    </submittedName>
</protein>
<accession>A0AAD1SNY9</accession>
<evidence type="ECO:0000313" key="3">
    <source>
        <dbReference type="EMBL" id="CAH2306632.1"/>
    </source>
</evidence>
<comment type="similarity">
    <text evidence="1">Belongs to the transposase 22 family.</text>
</comment>
<proteinExistence type="inferred from homology"/>
<dbReference type="PANTHER" id="PTHR11505">
    <property type="entry name" value="L1 TRANSPOSABLE ELEMENT-RELATED"/>
    <property type="match status" value="1"/>
</dbReference>
<reference evidence="3" key="1">
    <citation type="submission" date="2022-03" db="EMBL/GenBank/DDBJ databases">
        <authorList>
            <person name="Alioto T."/>
            <person name="Alioto T."/>
            <person name="Gomez Garrido J."/>
        </authorList>
    </citation>
    <scope>NUCLEOTIDE SEQUENCE</scope>
</reference>
<sequence>MEDKYDEFATAHNDLATNVEQLSTQLKNMEEKLIDMEDRSHRNNLRLRGIPEEIPNDDLPSFIRGCLKAHAPEIPTDMLLIDRMHRIPKPRHIPPMVPRDILLRAHYFHVKEHILRSCRTRARPPEEYATIRIYADLSAATLRRRKEFSQVTGALRAHGIRYKWGFPTKLIITKEGKTTVIQTPEDGEQKLQGW</sequence>
<dbReference type="InterPro" id="IPR004244">
    <property type="entry name" value="Transposase_22"/>
</dbReference>
<dbReference type="EMBL" id="OW240918">
    <property type="protein sequence ID" value="CAH2306632.1"/>
    <property type="molecule type" value="Genomic_DNA"/>
</dbReference>
<keyword evidence="4" id="KW-1185">Reference proteome</keyword>
<gene>
    <name evidence="3" type="ORF">PECUL_23A001009</name>
</gene>
<dbReference type="Gene3D" id="3.30.250.20">
    <property type="entry name" value="L1 transposable element, C-terminal domain"/>
    <property type="match status" value="1"/>
</dbReference>
<evidence type="ECO:0000256" key="1">
    <source>
        <dbReference type="ARBA" id="ARBA00061640"/>
    </source>
</evidence>
<dbReference type="AlphaFoldDB" id="A0AAD1SNY9"/>
<feature type="coiled-coil region" evidence="2">
    <location>
        <begin position="12"/>
        <end position="39"/>
    </location>
</feature>
<name>A0AAD1SNY9_PELCU</name>
<organism evidence="3 4">
    <name type="scientific">Pelobates cultripes</name>
    <name type="common">Western spadefoot toad</name>
    <dbReference type="NCBI Taxonomy" id="61616"/>
    <lineage>
        <taxon>Eukaryota</taxon>
        <taxon>Metazoa</taxon>
        <taxon>Chordata</taxon>
        <taxon>Craniata</taxon>
        <taxon>Vertebrata</taxon>
        <taxon>Euteleostomi</taxon>
        <taxon>Amphibia</taxon>
        <taxon>Batrachia</taxon>
        <taxon>Anura</taxon>
        <taxon>Pelobatoidea</taxon>
        <taxon>Pelobatidae</taxon>
        <taxon>Pelobates</taxon>
    </lineage>
</organism>
<dbReference type="InterPro" id="IPR042566">
    <property type="entry name" value="L1_C"/>
</dbReference>
<dbReference type="FunFam" id="3.30.70.1820:FF:000002">
    <property type="entry name" value="LINE-1 retrotransposable element ORF1 protein"/>
    <property type="match status" value="1"/>
</dbReference>
<evidence type="ECO:0000256" key="2">
    <source>
        <dbReference type="SAM" id="Coils"/>
    </source>
</evidence>
<evidence type="ECO:0000313" key="4">
    <source>
        <dbReference type="Proteomes" id="UP001295444"/>
    </source>
</evidence>
<keyword evidence="2" id="KW-0175">Coiled coil</keyword>